<evidence type="ECO:0000313" key="3">
    <source>
        <dbReference type="Proteomes" id="UP001610432"/>
    </source>
</evidence>
<dbReference type="Proteomes" id="UP001610432">
    <property type="component" value="Unassembled WGS sequence"/>
</dbReference>
<keyword evidence="3" id="KW-1185">Reference proteome</keyword>
<evidence type="ECO:0000256" key="1">
    <source>
        <dbReference type="SAM" id="Phobius"/>
    </source>
</evidence>
<dbReference type="EMBL" id="JBFXLQ010000001">
    <property type="protein sequence ID" value="KAL2872254.1"/>
    <property type="molecule type" value="Genomic_DNA"/>
</dbReference>
<feature type="transmembrane region" description="Helical" evidence="1">
    <location>
        <begin position="48"/>
        <end position="69"/>
    </location>
</feature>
<dbReference type="RefSeq" id="XP_070891233.1">
    <property type="nucleotide sequence ID" value="XM_071026450.1"/>
</dbReference>
<name>A0ABR4M6K9_9EURO</name>
<sequence>MTLPFSSRSTLNSRGSRDLLLWKKIITSQLVICNLSSAAISCHPNNSAVPYLLPVLNPMFSLFSVLYAWRM</sequence>
<comment type="caution">
    <text evidence="2">The sequence shown here is derived from an EMBL/GenBank/DDBJ whole genome shotgun (WGS) entry which is preliminary data.</text>
</comment>
<organism evidence="2 3">
    <name type="scientific">Aspergillus lucknowensis</name>
    <dbReference type="NCBI Taxonomy" id="176173"/>
    <lineage>
        <taxon>Eukaryota</taxon>
        <taxon>Fungi</taxon>
        <taxon>Dikarya</taxon>
        <taxon>Ascomycota</taxon>
        <taxon>Pezizomycotina</taxon>
        <taxon>Eurotiomycetes</taxon>
        <taxon>Eurotiomycetidae</taxon>
        <taxon>Eurotiales</taxon>
        <taxon>Aspergillaceae</taxon>
        <taxon>Aspergillus</taxon>
        <taxon>Aspergillus subgen. Nidulantes</taxon>
    </lineage>
</organism>
<accession>A0ABR4M6K9</accession>
<protein>
    <submittedName>
        <fullName evidence="2">Uncharacterized protein</fullName>
    </submittedName>
</protein>
<evidence type="ECO:0000313" key="2">
    <source>
        <dbReference type="EMBL" id="KAL2872254.1"/>
    </source>
</evidence>
<proteinExistence type="predicted"/>
<keyword evidence="1" id="KW-0812">Transmembrane</keyword>
<gene>
    <name evidence="2" type="ORF">BJX67DRAFT_267</name>
</gene>
<dbReference type="GeneID" id="98141522"/>
<reference evidence="2 3" key="1">
    <citation type="submission" date="2024-07" db="EMBL/GenBank/DDBJ databases">
        <title>Section-level genome sequencing and comparative genomics of Aspergillus sections Usti and Cavernicolus.</title>
        <authorList>
            <consortium name="Lawrence Berkeley National Laboratory"/>
            <person name="Nybo J.L."/>
            <person name="Vesth T.C."/>
            <person name="Theobald S."/>
            <person name="Frisvad J.C."/>
            <person name="Larsen T.O."/>
            <person name="Kjaerboelling I."/>
            <person name="Rothschild-Mancinelli K."/>
            <person name="Lyhne E.K."/>
            <person name="Kogle M.E."/>
            <person name="Barry K."/>
            <person name="Clum A."/>
            <person name="Na H."/>
            <person name="Ledsgaard L."/>
            <person name="Lin J."/>
            <person name="Lipzen A."/>
            <person name="Kuo A."/>
            <person name="Riley R."/>
            <person name="Mondo S."/>
            <person name="Labutti K."/>
            <person name="Haridas S."/>
            <person name="Pangalinan J."/>
            <person name="Salamov A.A."/>
            <person name="Simmons B.A."/>
            <person name="Magnuson J.K."/>
            <person name="Chen J."/>
            <person name="Drula E."/>
            <person name="Henrissat B."/>
            <person name="Wiebenga A."/>
            <person name="Lubbers R.J."/>
            <person name="Gomes A.C."/>
            <person name="Macurrencykelacurrency M.R."/>
            <person name="Stajich J."/>
            <person name="Grigoriev I.V."/>
            <person name="Mortensen U.H."/>
            <person name="De Vries R.P."/>
            <person name="Baker S.E."/>
            <person name="Andersen M.R."/>
        </authorList>
    </citation>
    <scope>NUCLEOTIDE SEQUENCE [LARGE SCALE GENOMIC DNA]</scope>
    <source>
        <strain evidence="2 3">CBS 449.75</strain>
    </source>
</reference>
<keyword evidence="1" id="KW-0472">Membrane</keyword>
<keyword evidence="1" id="KW-1133">Transmembrane helix</keyword>